<evidence type="ECO:0000259" key="2">
    <source>
        <dbReference type="Pfam" id="PF13471"/>
    </source>
</evidence>
<dbReference type="InterPro" id="IPR032708">
    <property type="entry name" value="McjB_C"/>
</dbReference>
<dbReference type="InterPro" id="IPR053521">
    <property type="entry name" value="McjB-like"/>
</dbReference>
<sequence length="253" mass="28245">MKIPTSTSCSSAASPLKTDPQGGAPRCGAPYLWHSHRMDPSYDIRPGLHFCRFESEYVFLDLPAGRYFLIQGRTSQAFAHFLDQRASDDEQAVLLDQQLIGPAGGLAIGNLPLPPAVTASLIDQPLPDTPWLDTLRAIAAQRRARFDIGRIPVFEITRRMGERLEKHSPESRQETYIRVAAAFHRARRYALATDRCLERGIAMRRILARARCDARLVFGVTLPFAAHCWVQAGEAVLTDPLDVILRYKPILAV</sequence>
<evidence type="ECO:0000313" key="4">
    <source>
        <dbReference type="Proteomes" id="UP000197097"/>
    </source>
</evidence>
<evidence type="ECO:0000313" key="3">
    <source>
        <dbReference type="EMBL" id="OWQ94251.1"/>
    </source>
</evidence>
<feature type="domain" description="Microcin J25-processing protein McjB C-terminal" evidence="2">
    <location>
        <begin position="144"/>
        <end position="251"/>
    </location>
</feature>
<accession>A0A246JNN8</accession>
<name>A0A246JNN8_9SPHN</name>
<reference evidence="3 4" key="1">
    <citation type="journal article" date="2002" name="Int. J. Syst. Evol. Microbiol.">
        <title>Sphingopyxis witflariensis sp. nov., isolated from activated sludge.</title>
        <authorList>
            <person name="Kampfer P."/>
            <person name="Witzenberger R."/>
            <person name="Denner E.B."/>
            <person name="Busse H.J."/>
            <person name="Neef A."/>
        </authorList>
    </citation>
    <scope>NUCLEOTIDE SEQUENCE [LARGE SCALE GENOMIC DNA]</scope>
    <source>
        <strain evidence="3 4">DSM 14551</strain>
    </source>
</reference>
<comment type="caution">
    <text evidence="3">The sequence shown here is derived from an EMBL/GenBank/DDBJ whole genome shotgun (WGS) entry which is preliminary data.</text>
</comment>
<dbReference type="EMBL" id="NISJ01000010">
    <property type="protein sequence ID" value="OWQ94251.1"/>
    <property type="molecule type" value="Genomic_DNA"/>
</dbReference>
<dbReference type="AlphaFoldDB" id="A0A246JNN8"/>
<proteinExistence type="predicted"/>
<evidence type="ECO:0000256" key="1">
    <source>
        <dbReference type="SAM" id="MobiDB-lite"/>
    </source>
</evidence>
<protein>
    <recommendedName>
        <fullName evidence="2">Microcin J25-processing protein McjB C-terminal domain-containing protein</fullName>
    </recommendedName>
</protein>
<dbReference type="Pfam" id="PF13471">
    <property type="entry name" value="Transglut_core3"/>
    <property type="match status" value="1"/>
</dbReference>
<keyword evidence="4" id="KW-1185">Reference proteome</keyword>
<feature type="compositionally biased region" description="Low complexity" evidence="1">
    <location>
        <begin position="1"/>
        <end position="15"/>
    </location>
</feature>
<feature type="region of interest" description="Disordered" evidence="1">
    <location>
        <begin position="1"/>
        <end position="22"/>
    </location>
</feature>
<gene>
    <name evidence="3" type="ORF">CDQ91_16620</name>
</gene>
<dbReference type="NCBIfam" id="NF033537">
    <property type="entry name" value="lasso_biosyn_B2"/>
    <property type="match status" value="1"/>
</dbReference>
<dbReference type="Proteomes" id="UP000197097">
    <property type="component" value="Unassembled WGS sequence"/>
</dbReference>
<organism evidence="3 4">
    <name type="scientific">Sphingopyxis witflariensis</name>
    <dbReference type="NCBI Taxonomy" id="173675"/>
    <lineage>
        <taxon>Bacteria</taxon>
        <taxon>Pseudomonadati</taxon>
        <taxon>Pseudomonadota</taxon>
        <taxon>Alphaproteobacteria</taxon>
        <taxon>Sphingomonadales</taxon>
        <taxon>Sphingomonadaceae</taxon>
        <taxon>Sphingopyxis</taxon>
    </lineage>
</organism>